<accession>A0ABR4N071</accession>
<evidence type="ECO:0000256" key="1">
    <source>
        <dbReference type="ARBA" id="ARBA00004141"/>
    </source>
</evidence>
<evidence type="ECO:0000256" key="2">
    <source>
        <dbReference type="ARBA" id="ARBA00022692"/>
    </source>
</evidence>
<comment type="subcellular location">
    <subcellularLocation>
        <location evidence="5">Golgi apparatus membrane</location>
        <topology evidence="5">Multi-pass membrane protein</topology>
    </subcellularLocation>
    <subcellularLocation>
        <location evidence="5">Cytoplasmic vesicle membrane</location>
        <topology evidence="5">Multi-pass membrane protein</topology>
    </subcellularLocation>
    <subcellularLocation>
        <location evidence="5">Endoplasmic reticulum membrane</location>
        <topology evidence="5">Multi-pass membrane protein</topology>
    </subcellularLocation>
    <subcellularLocation>
        <location evidence="1">Membrane</location>
        <topology evidence="1">Multi-pass membrane protein</topology>
    </subcellularLocation>
</comment>
<keyword evidence="5" id="KW-0256">Endoplasmic reticulum</keyword>
<reference evidence="6 7" key="1">
    <citation type="submission" date="2023-09" db="EMBL/GenBank/DDBJ databases">
        <title>Pangenome analysis of Batrachochytrium dendrobatidis and related Chytrids.</title>
        <authorList>
            <person name="Yacoub M.N."/>
            <person name="Stajich J.E."/>
            <person name="James T.Y."/>
        </authorList>
    </citation>
    <scope>NUCLEOTIDE SEQUENCE [LARGE SCALE GENOMIC DNA]</scope>
    <source>
        <strain evidence="6 7">JEL0888</strain>
    </source>
</reference>
<gene>
    <name evidence="6" type="primary">VRG4</name>
    <name evidence="6" type="ORF">HK105_207599</name>
</gene>
<dbReference type="Proteomes" id="UP001527925">
    <property type="component" value="Unassembled WGS sequence"/>
</dbReference>
<comment type="subunit">
    <text evidence="5">Homooligomer.</text>
</comment>
<feature type="transmembrane region" description="Helical" evidence="5">
    <location>
        <begin position="45"/>
        <end position="65"/>
    </location>
</feature>
<dbReference type="SUPFAM" id="SSF103481">
    <property type="entry name" value="Multidrug resistance efflux transporter EmrE"/>
    <property type="match status" value="1"/>
</dbReference>
<keyword evidence="4 5" id="KW-0472">Membrane</keyword>
<evidence type="ECO:0000256" key="3">
    <source>
        <dbReference type="ARBA" id="ARBA00022989"/>
    </source>
</evidence>
<proteinExistence type="inferred from homology"/>
<organism evidence="6 7">
    <name type="scientific">Polyrhizophydium stewartii</name>
    <dbReference type="NCBI Taxonomy" id="2732419"/>
    <lineage>
        <taxon>Eukaryota</taxon>
        <taxon>Fungi</taxon>
        <taxon>Fungi incertae sedis</taxon>
        <taxon>Chytridiomycota</taxon>
        <taxon>Chytridiomycota incertae sedis</taxon>
        <taxon>Chytridiomycetes</taxon>
        <taxon>Rhizophydiales</taxon>
        <taxon>Rhizophydiales incertae sedis</taxon>
        <taxon>Polyrhizophydium</taxon>
    </lineage>
</organism>
<comment type="function">
    <text evidence="5">Involved in the import of GDP-mannose from the cytoplasm into the Golgi lumen.</text>
</comment>
<comment type="caution">
    <text evidence="6">The sequence shown here is derived from an EMBL/GenBank/DDBJ whole genome shotgun (WGS) entry which is preliminary data.</text>
</comment>
<protein>
    <recommendedName>
        <fullName evidence="5">GDP-mannose transporter</fullName>
        <shortName evidence="5">GMT</shortName>
    </recommendedName>
</protein>
<sequence>MKILTRSLGAAPLAIFSYCMASILMTVTNKLVLSSYDFKLNFLLLAIQSIVCVLLLEVCTFFRLLSHRAFDRTEAKNWFVVSLALVLMIYTGSKALQFLSIPVFTIFKNLTIILTAYSERYLLSGSPVTRLMLVSFGLIVASSVVAGWADITAGKTLRDSSASVVVAYGWMALNSITTTSYMLFLKSRLKSTGFKDFDTVFYNNLLSVPTLVVLSLLTEIPEATRLYERYYGPNSDVNASEFYGLTTGILVSSVSSFGISYSTSWCMRVTSSTTYSIVGALNKLPIAIAGMVFFDAVVNFASVSGVALAFFGGIVYSLAKAQQSAAAPKPIPLPAHTRLAGSDDDQ</sequence>
<dbReference type="PANTHER" id="PTHR11132">
    <property type="entry name" value="SOLUTE CARRIER FAMILY 35"/>
    <property type="match status" value="1"/>
</dbReference>
<keyword evidence="7" id="KW-1185">Reference proteome</keyword>
<keyword evidence="5" id="KW-0813">Transport</keyword>
<keyword evidence="5" id="KW-0333">Golgi apparatus</keyword>
<keyword evidence="5" id="KW-0968">Cytoplasmic vesicle</keyword>
<feature type="transmembrane region" description="Helical" evidence="5">
    <location>
        <begin position="129"/>
        <end position="149"/>
    </location>
</feature>
<dbReference type="EMBL" id="JADGIZ020000055">
    <property type="protein sequence ID" value="KAL2912928.1"/>
    <property type="molecule type" value="Genomic_DNA"/>
</dbReference>
<feature type="transmembrane region" description="Helical" evidence="5">
    <location>
        <begin position="161"/>
        <end position="185"/>
    </location>
</feature>
<keyword evidence="3 5" id="KW-1133">Transmembrane helix</keyword>
<keyword evidence="5" id="KW-0762">Sugar transport</keyword>
<comment type="similarity">
    <text evidence="5">Belongs to the TPT transporter family. SLC35D subfamily.</text>
</comment>
<evidence type="ECO:0000313" key="6">
    <source>
        <dbReference type="EMBL" id="KAL2912928.1"/>
    </source>
</evidence>
<feature type="transmembrane region" description="Helical" evidence="5">
    <location>
        <begin position="242"/>
        <end position="261"/>
    </location>
</feature>
<evidence type="ECO:0000313" key="7">
    <source>
        <dbReference type="Proteomes" id="UP001527925"/>
    </source>
</evidence>
<dbReference type="NCBIfam" id="TIGR00803">
    <property type="entry name" value="nst"/>
    <property type="match status" value="1"/>
</dbReference>
<feature type="transmembrane region" description="Helical" evidence="5">
    <location>
        <begin position="77"/>
        <end position="93"/>
    </location>
</feature>
<keyword evidence="2 5" id="KW-0812">Transmembrane</keyword>
<dbReference type="InterPro" id="IPR037185">
    <property type="entry name" value="EmrE-like"/>
</dbReference>
<evidence type="ECO:0000256" key="4">
    <source>
        <dbReference type="ARBA" id="ARBA00023136"/>
    </source>
</evidence>
<feature type="transmembrane region" description="Helical" evidence="5">
    <location>
        <begin position="197"/>
        <end position="217"/>
    </location>
</feature>
<feature type="transmembrane region" description="Helical" evidence="5">
    <location>
        <begin position="300"/>
        <end position="319"/>
    </location>
</feature>
<name>A0ABR4N071_9FUNG</name>
<dbReference type="InterPro" id="IPR050186">
    <property type="entry name" value="TPT_transporter"/>
</dbReference>
<evidence type="ECO:0000256" key="5">
    <source>
        <dbReference type="RuleBase" id="RU367097"/>
    </source>
</evidence>